<dbReference type="Proteomes" id="UP001488838">
    <property type="component" value="Unassembled WGS sequence"/>
</dbReference>
<protein>
    <recommendedName>
        <fullName evidence="12">TNFR-Cys domain-containing protein</fullName>
    </recommendedName>
</protein>
<keyword evidence="3" id="KW-0732">Signal</keyword>
<sequence>MNTPTASEAWAGYTPGPMSLPGPRPWTRVRKTRKLQAVVLLLPSIFGGVLAEPVHDQPADLPNVQQNTSGKPCLPGSYLSEENRCRPCTDGIDYTISFNAEPSCIKCSTCKTDEDEIRRCSPTRDTECQCKPGTFKDGNNTEFCRKCSECTDEESEKTSCTPNTDRKCVPKDSRHNLGLIIGLPGLLLLLIILAVVVVRTRAWKRALQFMRRSCPGREQYSESAVPLTEEPEEAADSPTEDESLVLANGINPVDVPTPAPTRSSRIVHWPVSIPMVLRDSLLQQMDLTDNEIQVIRAESQAPGEALYQILLE</sequence>
<accession>A0AAW0J1U2</accession>
<dbReference type="PROSITE" id="PS50050">
    <property type="entry name" value="TNFR_NGFR_2"/>
    <property type="match status" value="2"/>
</dbReference>
<gene>
    <name evidence="13" type="ORF">U0070_026203</name>
</gene>
<evidence type="ECO:0000313" key="13">
    <source>
        <dbReference type="EMBL" id="KAK7820659.1"/>
    </source>
</evidence>
<evidence type="ECO:0000256" key="5">
    <source>
        <dbReference type="ARBA" id="ARBA00023136"/>
    </source>
</evidence>
<feature type="compositionally biased region" description="Acidic residues" evidence="10">
    <location>
        <begin position="229"/>
        <end position="241"/>
    </location>
</feature>
<organism evidence="13 14">
    <name type="scientific">Myodes glareolus</name>
    <name type="common">Bank vole</name>
    <name type="synonym">Clethrionomys glareolus</name>
    <dbReference type="NCBI Taxonomy" id="447135"/>
    <lineage>
        <taxon>Eukaryota</taxon>
        <taxon>Metazoa</taxon>
        <taxon>Chordata</taxon>
        <taxon>Craniata</taxon>
        <taxon>Vertebrata</taxon>
        <taxon>Euteleostomi</taxon>
        <taxon>Mammalia</taxon>
        <taxon>Eutheria</taxon>
        <taxon>Euarchontoglires</taxon>
        <taxon>Glires</taxon>
        <taxon>Rodentia</taxon>
        <taxon>Myomorpha</taxon>
        <taxon>Muroidea</taxon>
        <taxon>Cricetidae</taxon>
        <taxon>Arvicolinae</taxon>
        <taxon>Myodes</taxon>
    </lineage>
</organism>
<dbReference type="Gene3D" id="2.10.50.10">
    <property type="entry name" value="Tumor Necrosis Factor Receptor, subunit A, domain 2"/>
    <property type="match status" value="2"/>
</dbReference>
<evidence type="ECO:0000256" key="7">
    <source>
        <dbReference type="ARBA" id="ARBA00023170"/>
    </source>
</evidence>
<reference evidence="13 14" key="1">
    <citation type="journal article" date="2023" name="bioRxiv">
        <title>Conserved and derived expression patterns and positive selection on dental genes reveal complex evolutionary context of ever-growing rodent molars.</title>
        <authorList>
            <person name="Calamari Z.T."/>
            <person name="Song A."/>
            <person name="Cohen E."/>
            <person name="Akter M."/>
            <person name="Roy R.D."/>
            <person name="Hallikas O."/>
            <person name="Christensen M.M."/>
            <person name="Li P."/>
            <person name="Marangoni P."/>
            <person name="Jernvall J."/>
            <person name="Klein O.D."/>
        </authorList>
    </citation>
    <scope>NUCLEOTIDE SEQUENCE [LARGE SCALE GENOMIC DNA]</scope>
    <source>
        <strain evidence="13">V071</strain>
    </source>
</reference>
<keyword evidence="8" id="KW-0325">Glycoprotein</keyword>
<dbReference type="FunFam" id="2.10.50.10:FF:000004">
    <property type="entry name" value="Tumor necrosis factor receptor superfamily member 6"/>
    <property type="match status" value="1"/>
</dbReference>
<dbReference type="PANTHER" id="PTHR46330">
    <property type="entry name" value="TUMOR NECROSIS FACTOR RECEPTOR SUPERFAMILY MEMBER 10B"/>
    <property type="match status" value="1"/>
</dbReference>
<dbReference type="GO" id="GO:0004888">
    <property type="term" value="F:transmembrane signaling receptor activity"/>
    <property type="evidence" value="ECO:0007669"/>
    <property type="project" value="UniProtKB-ARBA"/>
</dbReference>
<feature type="transmembrane region" description="Helical" evidence="11">
    <location>
        <begin position="177"/>
        <end position="198"/>
    </location>
</feature>
<dbReference type="EMBL" id="JBBHLL010000070">
    <property type="protein sequence ID" value="KAK7820659.1"/>
    <property type="molecule type" value="Genomic_DNA"/>
</dbReference>
<comment type="caution">
    <text evidence="13">The sequence shown here is derived from an EMBL/GenBank/DDBJ whole genome shotgun (WGS) entry which is preliminary data.</text>
</comment>
<evidence type="ECO:0000256" key="1">
    <source>
        <dbReference type="ARBA" id="ARBA00004370"/>
    </source>
</evidence>
<feature type="region of interest" description="Disordered" evidence="10">
    <location>
        <begin position="220"/>
        <end position="241"/>
    </location>
</feature>
<keyword evidence="14" id="KW-1185">Reference proteome</keyword>
<dbReference type="InterPro" id="IPR052491">
    <property type="entry name" value="TNFRSF10"/>
</dbReference>
<feature type="repeat" description="TNFR-Cys" evidence="9">
    <location>
        <begin position="129"/>
        <end position="168"/>
    </location>
</feature>
<evidence type="ECO:0000256" key="10">
    <source>
        <dbReference type="SAM" id="MobiDB-lite"/>
    </source>
</evidence>
<dbReference type="AlphaFoldDB" id="A0AAW0J1U2"/>
<keyword evidence="11" id="KW-0812">Transmembrane</keyword>
<evidence type="ECO:0000256" key="2">
    <source>
        <dbReference type="ARBA" id="ARBA00022703"/>
    </source>
</evidence>
<dbReference type="InterPro" id="IPR020465">
    <property type="entry name" value="TNFR_10"/>
</dbReference>
<feature type="domain" description="TNFR-Cys" evidence="12">
    <location>
        <begin position="87"/>
        <end position="128"/>
    </location>
</feature>
<evidence type="ECO:0000256" key="6">
    <source>
        <dbReference type="ARBA" id="ARBA00023157"/>
    </source>
</evidence>
<keyword evidence="6 9" id="KW-1015">Disulfide bond</keyword>
<name>A0AAW0J1U2_MYOGA</name>
<evidence type="ECO:0000256" key="4">
    <source>
        <dbReference type="ARBA" id="ARBA00022737"/>
    </source>
</evidence>
<dbReference type="SUPFAM" id="SSF57586">
    <property type="entry name" value="TNF receptor-like"/>
    <property type="match status" value="2"/>
</dbReference>
<keyword evidence="2" id="KW-0053">Apoptosis</keyword>
<feature type="disulfide bond" evidence="9">
    <location>
        <begin position="147"/>
        <end position="160"/>
    </location>
</feature>
<dbReference type="GO" id="GO:0043065">
    <property type="term" value="P:positive regulation of apoptotic process"/>
    <property type="evidence" value="ECO:0007669"/>
    <property type="project" value="TreeGrafter"/>
</dbReference>
<dbReference type="Pfam" id="PF00020">
    <property type="entry name" value="TNFR_c6"/>
    <property type="match status" value="2"/>
</dbReference>
<evidence type="ECO:0000313" key="14">
    <source>
        <dbReference type="Proteomes" id="UP001488838"/>
    </source>
</evidence>
<dbReference type="SMART" id="SM00208">
    <property type="entry name" value="TNFR"/>
    <property type="match status" value="2"/>
</dbReference>
<dbReference type="GO" id="GO:0005886">
    <property type="term" value="C:plasma membrane"/>
    <property type="evidence" value="ECO:0007669"/>
    <property type="project" value="TreeGrafter"/>
</dbReference>
<evidence type="ECO:0000256" key="8">
    <source>
        <dbReference type="ARBA" id="ARBA00023180"/>
    </source>
</evidence>
<dbReference type="PRINTS" id="PR01956">
    <property type="entry name" value="TNFACTORR10"/>
</dbReference>
<comment type="caution">
    <text evidence="9">Lacks conserved residue(s) required for the propagation of feature annotation.</text>
</comment>
<dbReference type="InterPro" id="IPR001368">
    <property type="entry name" value="TNFR/NGFR_Cys_rich_reg"/>
</dbReference>
<keyword evidence="5 11" id="KW-0472">Membrane</keyword>
<evidence type="ECO:0000256" key="11">
    <source>
        <dbReference type="SAM" id="Phobius"/>
    </source>
</evidence>
<feature type="repeat" description="TNFR-Cys" evidence="9">
    <location>
        <begin position="87"/>
        <end position="128"/>
    </location>
</feature>
<keyword evidence="4" id="KW-0677">Repeat</keyword>
<keyword evidence="7" id="KW-0675">Receptor</keyword>
<dbReference type="GO" id="GO:0036462">
    <property type="term" value="P:TRAIL-activated apoptotic signaling pathway"/>
    <property type="evidence" value="ECO:0007669"/>
    <property type="project" value="TreeGrafter"/>
</dbReference>
<dbReference type="GO" id="GO:0009986">
    <property type="term" value="C:cell surface"/>
    <property type="evidence" value="ECO:0007669"/>
    <property type="project" value="TreeGrafter"/>
</dbReference>
<feature type="domain" description="TNFR-Cys" evidence="12">
    <location>
        <begin position="129"/>
        <end position="168"/>
    </location>
</feature>
<evidence type="ECO:0000256" key="9">
    <source>
        <dbReference type="PROSITE-ProRule" id="PRU00206"/>
    </source>
</evidence>
<keyword evidence="11" id="KW-1133">Transmembrane helix</keyword>
<feature type="disulfide bond" evidence="9">
    <location>
        <begin position="110"/>
        <end position="128"/>
    </location>
</feature>
<feature type="disulfide bond" evidence="9">
    <location>
        <begin position="107"/>
        <end position="120"/>
    </location>
</feature>
<evidence type="ECO:0000259" key="12">
    <source>
        <dbReference type="PROSITE" id="PS50050"/>
    </source>
</evidence>
<comment type="subcellular location">
    <subcellularLocation>
        <location evidence="1">Membrane</location>
    </subcellularLocation>
</comment>
<proteinExistence type="predicted"/>
<dbReference type="PANTHER" id="PTHR46330:SF1">
    <property type="entry name" value="TUMOR NECROSIS FACTOR RECEPTOR SUPERFAMILY MEMBER 10B"/>
    <property type="match status" value="1"/>
</dbReference>
<dbReference type="GO" id="GO:0045569">
    <property type="term" value="F:TRAIL binding"/>
    <property type="evidence" value="ECO:0007669"/>
    <property type="project" value="InterPro"/>
</dbReference>
<evidence type="ECO:0000256" key="3">
    <source>
        <dbReference type="ARBA" id="ARBA00022729"/>
    </source>
</evidence>
<feature type="disulfide bond" evidence="9">
    <location>
        <begin position="150"/>
        <end position="168"/>
    </location>
</feature>